<evidence type="ECO:0000256" key="1">
    <source>
        <dbReference type="SAM" id="Phobius"/>
    </source>
</evidence>
<keyword evidence="3" id="KW-1185">Reference proteome</keyword>
<keyword evidence="1" id="KW-1133">Transmembrane helix</keyword>
<keyword evidence="1" id="KW-0472">Membrane</keyword>
<evidence type="ECO:0008006" key="4">
    <source>
        <dbReference type="Google" id="ProtNLM"/>
    </source>
</evidence>
<proteinExistence type="predicted"/>
<name>A0A518BUI8_9BACT</name>
<dbReference type="RefSeq" id="WP_145444772.1">
    <property type="nucleotide sequence ID" value="NZ_CP036280.1"/>
</dbReference>
<evidence type="ECO:0000313" key="3">
    <source>
        <dbReference type="Proteomes" id="UP000320386"/>
    </source>
</evidence>
<evidence type="ECO:0000313" key="2">
    <source>
        <dbReference type="EMBL" id="QDU70611.1"/>
    </source>
</evidence>
<dbReference type="PROSITE" id="PS00409">
    <property type="entry name" value="PROKAR_NTER_METHYL"/>
    <property type="match status" value="1"/>
</dbReference>
<dbReference type="InterPro" id="IPR012902">
    <property type="entry name" value="N_methyl_site"/>
</dbReference>
<dbReference type="NCBIfam" id="TIGR02532">
    <property type="entry name" value="IV_pilin_GFxxxE"/>
    <property type="match status" value="1"/>
</dbReference>
<gene>
    <name evidence="2" type="ORF">Pan265_04390</name>
</gene>
<dbReference type="Proteomes" id="UP000320386">
    <property type="component" value="Chromosome"/>
</dbReference>
<dbReference type="AlphaFoldDB" id="A0A518BUI8"/>
<dbReference type="Pfam" id="PF07963">
    <property type="entry name" value="N_methyl"/>
    <property type="match status" value="1"/>
</dbReference>
<dbReference type="EMBL" id="CP036280">
    <property type="protein sequence ID" value="QDU70611.1"/>
    <property type="molecule type" value="Genomic_DNA"/>
</dbReference>
<reference evidence="2 3" key="1">
    <citation type="submission" date="2019-02" db="EMBL/GenBank/DDBJ databases">
        <title>Deep-cultivation of Planctomycetes and their phenomic and genomic characterization uncovers novel biology.</title>
        <authorList>
            <person name="Wiegand S."/>
            <person name="Jogler M."/>
            <person name="Boedeker C."/>
            <person name="Pinto D."/>
            <person name="Vollmers J."/>
            <person name="Rivas-Marin E."/>
            <person name="Kohn T."/>
            <person name="Peeters S.H."/>
            <person name="Heuer A."/>
            <person name="Rast P."/>
            <person name="Oberbeckmann S."/>
            <person name="Bunk B."/>
            <person name="Jeske O."/>
            <person name="Meyerdierks A."/>
            <person name="Storesund J.E."/>
            <person name="Kallscheuer N."/>
            <person name="Luecker S."/>
            <person name="Lage O.M."/>
            <person name="Pohl T."/>
            <person name="Merkel B.J."/>
            <person name="Hornburger P."/>
            <person name="Mueller R.-W."/>
            <person name="Bruemmer F."/>
            <person name="Labrenz M."/>
            <person name="Spormann A.M."/>
            <person name="Op den Camp H."/>
            <person name="Overmann J."/>
            <person name="Amann R."/>
            <person name="Jetten M.S.M."/>
            <person name="Mascher T."/>
            <person name="Medema M.H."/>
            <person name="Devos D.P."/>
            <person name="Kaster A.-K."/>
            <person name="Ovreas L."/>
            <person name="Rohde M."/>
            <person name="Galperin M.Y."/>
            <person name="Jogler C."/>
        </authorList>
    </citation>
    <scope>NUCLEOTIDE SEQUENCE [LARGE SCALE GENOMIC DNA]</scope>
    <source>
        <strain evidence="2 3">Pan265</strain>
    </source>
</reference>
<accession>A0A518BUI8</accession>
<sequence>MTRSHGFTLLELLLATFLITVLMMAVTSVVTSITTVPGVQNVTLADTDTRGLDNIVPPHERSLIDLLRADLLHATSVVGSNHAVTLTGPLGRSPHDRGLNHQPAEVTYSLQTIEQRAALVRTQRSGRARDTRTDLVALDITSLTLSPIERPGTPGVIGNEPLQPILLRPAGPTQVITTAAANDRQALERAARYVACPAWQVAITTTTNPGVPARHVITLR</sequence>
<feature type="transmembrane region" description="Helical" evidence="1">
    <location>
        <begin position="12"/>
        <end position="33"/>
    </location>
</feature>
<protein>
    <recommendedName>
        <fullName evidence="4">Prepilin-type N-terminal cleavage/methylation domain-containing protein</fullName>
    </recommendedName>
</protein>
<dbReference type="KEGG" id="mcad:Pan265_04390"/>
<organism evidence="2 3">
    <name type="scientific">Mucisphaera calidilacus</name>
    <dbReference type="NCBI Taxonomy" id="2527982"/>
    <lineage>
        <taxon>Bacteria</taxon>
        <taxon>Pseudomonadati</taxon>
        <taxon>Planctomycetota</taxon>
        <taxon>Phycisphaerae</taxon>
        <taxon>Phycisphaerales</taxon>
        <taxon>Phycisphaeraceae</taxon>
        <taxon>Mucisphaera</taxon>
    </lineage>
</organism>
<keyword evidence="1" id="KW-0812">Transmembrane</keyword>